<keyword evidence="2" id="KW-1185">Reference proteome</keyword>
<name>A0A9D4PKG1_RHISA</name>
<dbReference type="Proteomes" id="UP000821837">
    <property type="component" value="Unassembled WGS sequence"/>
</dbReference>
<dbReference type="AlphaFoldDB" id="A0A9D4PKG1"/>
<evidence type="ECO:0000313" key="2">
    <source>
        <dbReference type="Proteomes" id="UP000821837"/>
    </source>
</evidence>
<reference evidence="1" key="1">
    <citation type="journal article" date="2020" name="Cell">
        <title>Large-Scale Comparative Analyses of Tick Genomes Elucidate Their Genetic Diversity and Vector Capacities.</title>
        <authorList>
            <consortium name="Tick Genome and Microbiome Consortium (TIGMIC)"/>
            <person name="Jia N."/>
            <person name="Wang J."/>
            <person name="Shi W."/>
            <person name="Du L."/>
            <person name="Sun Y."/>
            <person name="Zhan W."/>
            <person name="Jiang J.F."/>
            <person name="Wang Q."/>
            <person name="Zhang B."/>
            <person name="Ji P."/>
            <person name="Bell-Sakyi L."/>
            <person name="Cui X.M."/>
            <person name="Yuan T.T."/>
            <person name="Jiang B.G."/>
            <person name="Yang W.F."/>
            <person name="Lam T.T."/>
            <person name="Chang Q.C."/>
            <person name="Ding S.J."/>
            <person name="Wang X.J."/>
            <person name="Zhu J.G."/>
            <person name="Ruan X.D."/>
            <person name="Zhao L."/>
            <person name="Wei J.T."/>
            <person name="Ye R.Z."/>
            <person name="Que T.C."/>
            <person name="Du C.H."/>
            <person name="Zhou Y.H."/>
            <person name="Cheng J.X."/>
            <person name="Dai P.F."/>
            <person name="Guo W.B."/>
            <person name="Han X.H."/>
            <person name="Huang E.J."/>
            <person name="Li L.F."/>
            <person name="Wei W."/>
            <person name="Gao Y.C."/>
            <person name="Liu J.Z."/>
            <person name="Shao H.Z."/>
            <person name="Wang X."/>
            <person name="Wang C.C."/>
            <person name="Yang T.C."/>
            <person name="Huo Q.B."/>
            <person name="Li W."/>
            <person name="Chen H.Y."/>
            <person name="Chen S.E."/>
            <person name="Zhou L.G."/>
            <person name="Ni X.B."/>
            <person name="Tian J.H."/>
            <person name="Sheng Y."/>
            <person name="Liu T."/>
            <person name="Pan Y.S."/>
            <person name="Xia L.Y."/>
            <person name="Li J."/>
            <person name="Zhao F."/>
            <person name="Cao W.C."/>
        </authorList>
    </citation>
    <scope>NUCLEOTIDE SEQUENCE</scope>
    <source>
        <strain evidence="1">Rsan-2018</strain>
    </source>
</reference>
<evidence type="ECO:0000313" key="1">
    <source>
        <dbReference type="EMBL" id="KAH7944459.1"/>
    </source>
</evidence>
<protein>
    <submittedName>
        <fullName evidence="1">Uncharacterized protein</fullName>
    </submittedName>
</protein>
<gene>
    <name evidence="1" type="ORF">HPB52_019914</name>
</gene>
<organism evidence="1 2">
    <name type="scientific">Rhipicephalus sanguineus</name>
    <name type="common">Brown dog tick</name>
    <name type="synonym">Ixodes sanguineus</name>
    <dbReference type="NCBI Taxonomy" id="34632"/>
    <lineage>
        <taxon>Eukaryota</taxon>
        <taxon>Metazoa</taxon>
        <taxon>Ecdysozoa</taxon>
        <taxon>Arthropoda</taxon>
        <taxon>Chelicerata</taxon>
        <taxon>Arachnida</taxon>
        <taxon>Acari</taxon>
        <taxon>Parasitiformes</taxon>
        <taxon>Ixodida</taxon>
        <taxon>Ixodoidea</taxon>
        <taxon>Ixodidae</taxon>
        <taxon>Rhipicephalinae</taxon>
        <taxon>Rhipicephalus</taxon>
        <taxon>Rhipicephalus</taxon>
    </lineage>
</organism>
<dbReference type="EMBL" id="JABSTV010001253">
    <property type="protein sequence ID" value="KAH7944459.1"/>
    <property type="molecule type" value="Genomic_DNA"/>
</dbReference>
<reference evidence="1" key="2">
    <citation type="submission" date="2021-09" db="EMBL/GenBank/DDBJ databases">
        <authorList>
            <person name="Jia N."/>
            <person name="Wang J."/>
            <person name="Shi W."/>
            <person name="Du L."/>
            <person name="Sun Y."/>
            <person name="Zhan W."/>
            <person name="Jiang J."/>
            <person name="Wang Q."/>
            <person name="Zhang B."/>
            <person name="Ji P."/>
            <person name="Sakyi L.B."/>
            <person name="Cui X."/>
            <person name="Yuan T."/>
            <person name="Jiang B."/>
            <person name="Yang W."/>
            <person name="Lam T.T.-Y."/>
            <person name="Chang Q."/>
            <person name="Ding S."/>
            <person name="Wang X."/>
            <person name="Zhu J."/>
            <person name="Ruan X."/>
            <person name="Zhao L."/>
            <person name="Wei J."/>
            <person name="Que T."/>
            <person name="Du C."/>
            <person name="Cheng J."/>
            <person name="Dai P."/>
            <person name="Han X."/>
            <person name="Huang E."/>
            <person name="Gao Y."/>
            <person name="Liu J."/>
            <person name="Shao H."/>
            <person name="Ye R."/>
            <person name="Li L."/>
            <person name="Wei W."/>
            <person name="Wang X."/>
            <person name="Wang C."/>
            <person name="Huo Q."/>
            <person name="Li W."/>
            <person name="Guo W."/>
            <person name="Chen H."/>
            <person name="Chen S."/>
            <person name="Zhou L."/>
            <person name="Zhou L."/>
            <person name="Ni X."/>
            <person name="Tian J."/>
            <person name="Zhou Y."/>
            <person name="Sheng Y."/>
            <person name="Liu T."/>
            <person name="Pan Y."/>
            <person name="Xia L."/>
            <person name="Li J."/>
            <person name="Zhao F."/>
            <person name="Cao W."/>
        </authorList>
    </citation>
    <scope>NUCLEOTIDE SEQUENCE</scope>
    <source>
        <strain evidence="1">Rsan-2018</strain>
        <tissue evidence="1">Larvae</tissue>
    </source>
</reference>
<accession>A0A9D4PKG1</accession>
<sequence>MITQRERLSQTVAGRDTLKRVGIPPYPQHVGKELEELDPSDRDHLYVAPLPTNMHPERHKGRRRARTAWLRALLRRLNREDVYYVDVASYRQPHPLKKRHDHQNFVAVMIDKRG</sequence>
<proteinExistence type="predicted"/>
<comment type="caution">
    <text evidence="1">The sequence shown here is derived from an EMBL/GenBank/DDBJ whole genome shotgun (WGS) entry which is preliminary data.</text>
</comment>